<keyword evidence="1 2" id="KW-0732">Signal</keyword>
<reference evidence="5" key="1">
    <citation type="submission" date="2022-11" db="UniProtKB">
        <authorList>
            <consortium name="WormBaseParasite"/>
        </authorList>
    </citation>
    <scope>IDENTIFICATION</scope>
</reference>
<sequence length="130" mass="14606">MKGASIAKCFVLFAAVVHLSYGRGVRLCGSALNKVLNNVCSYRNQTTPCYKGAFFDIESIGRVRTLSTVDGIATECCNNGCYYSFIKSFCCFSLECLRHCYPNTTYTEQDIISKRAYGRRESILMKTQRS</sequence>
<evidence type="ECO:0000313" key="5">
    <source>
        <dbReference type="WBParaSite" id="PSAMB.scaffold753size71358.g8586.t1"/>
    </source>
</evidence>
<dbReference type="AlphaFoldDB" id="A0A914XDD7"/>
<protein>
    <submittedName>
        <fullName evidence="5">Insulin-like domain-containing protein</fullName>
    </submittedName>
</protein>
<dbReference type="InterPro" id="IPR016179">
    <property type="entry name" value="Insulin-like"/>
</dbReference>
<accession>A0A914XDD7</accession>
<feature type="chain" id="PRO_5037575680" evidence="2">
    <location>
        <begin position="23"/>
        <end position="130"/>
    </location>
</feature>
<dbReference type="SMART" id="SM00078">
    <property type="entry name" value="IlGF"/>
    <property type="match status" value="1"/>
</dbReference>
<keyword evidence="4" id="KW-1185">Reference proteome</keyword>
<name>A0A914XDD7_9BILA</name>
<dbReference type="GO" id="GO:0005179">
    <property type="term" value="F:hormone activity"/>
    <property type="evidence" value="ECO:0007669"/>
    <property type="project" value="InterPro"/>
</dbReference>
<dbReference type="InterPro" id="IPR036438">
    <property type="entry name" value="Insulin-like_sf"/>
</dbReference>
<feature type="signal peptide" evidence="2">
    <location>
        <begin position="1"/>
        <end position="22"/>
    </location>
</feature>
<proteinExistence type="predicted"/>
<dbReference type="WBParaSite" id="PSAMB.scaffold753size71358.g8586.t1">
    <property type="protein sequence ID" value="PSAMB.scaffold753size71358.g8586.t1"/>
    <property type="gene ID" value="PSAMB.scaffold753size71358.g8586"/>
</dbReference>
<dbReference type="GO" id="GO:0005576">
    <property type="term" value="C:extracellular region"/>
    <property type="evidence" value="ECO:0007669"/>
    <property type="project" value="InterPro"/>
</dbReference>
<dbReference type="SUPFAM" id="SSF56994">
    <property type="entry name" value="Insulin-like"/>
    <property type="match status" value="1"/>
</dbReference>
<evidence type="ECO:0000256" key="2">
    <source>
        <dbReference type="SAM" id="SignalP"/>
    </source>
</evidence>
<evidence type="ECO:0000256" key="1">
    <source>
        <dbReference type="ARBA" id="ARBA00022729"/>
    </source>
</evidence>
<evidence type="ECO:0000313" key="4">
    <source>
        <dbReference type="Proteomes" id="UP000887566"/>
    </source>
</evidence>
<feature type="domain" description="Insulin-like" evidence="3">
    <location>
        <begin position="25"/>
        <end position="90"/>
    </location>
</feature>
<dbReference type="Gene3D" id="1.10.100.10">
    <property type="entry name" value="Insulin-like"/>
    <property type="match status" value="1"/>
</dbReference>
<dbReference type="Proteomes" id="UP000887566">
    <property type="component" value="Unplaced"/>
</dbReference>
<organism evidence="4 5">
    <name type="scientific">Plectus sambesii</name>
    <dbReference type="NCBI Taxonomy" id="2011161"/>
    <lineage>
        <taxon>Eukaryota</taxon>
        <taxon>Metazoa</taxon>
        <taxon>Ecdysozoa</taxon>
        <taxon>Nematoda</taxon>
        <taxon>Chromadorea</taxon>
        <taxon>Plectida</taxon>
        <taxon>Plectina</taxon>
        <taxon>Plectoidea</taxon>
        <taxon>Plectidae</taxon>
        <taxon>Plectus</taxon>
    </lineage>
</organism>
<evidence type="ECO:0000259" key="3">
    <source>
        <dbReference type="SMART" id="SM00078"/>
    </source>
</evidence>